<reference evidence="1" key="1">
    <citation type="submission" date="2023-05" db="EMBL/GenBank/DDBJ databases">
        <authorList>
            <person name="Zhang X."/>
        </authorList>
    </citation>
    <scope>NUCLEOTIDE SEQUENCE</scope>
    <source>
        <strain evidence="1">BD1B2-1</strain>
    </source>
</reference>
<comment type="caution">
    <text evidence="1">The sequence shown here is derived from an EMBL/GenBank/DDBJ whole genome shotgun (WGS) entry which is preliminary data.</text>
</comment>
<dbReference type="AlphaFoldDB" id="A0AAE3R365"/>
<name>A0AAE3R365_9BACT</name>
<organism evidence="1 2">
    <name type="scientific">Xanthocytophaga agilis</name>
    <dbReference type="NCBI Taxonomy" id="3048010"/>
    <lineage>
        <taxon>Bacteria</taxon>
        <taxon>Pseudomonadati</taxon>
        <taxon>Bacteroidota</taxon>
        <taxon>Cytophagia</taxon>
        <taxon>Cytophagales</taxon>
        <taxon>Rhodocytophagaceae</taxon>
        <taxon>Xanthocytophaga</taxon>
    </lineage>
</organism>
<gene>
    <name evidence="1" type="ORF">QNI22_07580</name>
</gene>
<protein>
    <submittedName>
        <fullName evidence="1">Uncharacterized protein</fullName>
    </submittedName>
</protein>
<dbReference type="RefSeq" id="WP_314510030.1">
    <property type="nucleotide sequence ID" value="NZ_JASJOU010000002.1"/>
</dbReference>
<keyword evidence="2" id="KW-1185">Reference proteome</keyword>
<accession>A0AAE3R365</accession>
<evidence type="ECO:0000313" key="1">
    <source>
        <dbReference type="EMBL" id="MDJ1500499.1"/>
    </source>
</evidence>
<proteinExistence type="predicted"/>
<evidence type="ECO:0000313" key="2">
    <source>
        <dbReference type="Proteomes" id="UP001232063"/>
    </source>
</evidence>
<dbReference type="Proteomes" id="UP001232063">
    <property type="component" value="Unassembled WGS sequence"/>
</dbReference>
<dbReference type="EMBL" id="JASJOU010000002">
    <property type="protein sequence ID" value="MDJ1500499.1"/>
    <property type="molecule type" value="Genomic_DNA"/>
</dbReference>
<sequence length="96" mass="11008">MITQNLELASDVEYLRIMLLPIENGELKLPNGWSNMVISRAAEEGYTQSETGMPINTVYVSLVKRRIRFNRYLAKLINQIAKEYTESLALNEKTTV</sequence>